<keyword evidence="1" id="KW-0539">Nucleus</keyword>
<comment type="caution">
    <text evidence="3">The sequence shown here is derived from an EMBL/GenBank/DDBJ whole genome shotgun (WGS) entry which is preliminary data.</text>
</comment>
<gene>
    <name evidence="3" type="ORF">GRF29_1536g1221585</name>
</gene>
<keyword evidence="4" id="KW-1185">Reference proteome</keyword>
<dbReference type="AlphaFoldDB" id="A0AAN6LQA1"/>
<dbReference type="Proteomes" id="UP001280581">
    <property type="component" value="Unassembled WGS sequence"/>
</dbReference>
<feature type="compositionally biased region" description="Polar residues" evidence="2">
    <location>
        <begin position="10"/>
        <end position="34"/>
    </location>
</feature>
<protein>
    <submittedName>
        <fullName evidence="3">Uncharacterized protein</fullName>
    </submittedName>
</protein>
<dbReference type="EMBL" id="WVTA01000021">
    <property type="protein sequence ID" value="KAK3197282.1"/>
    <property type="molecule type" value="Genomic_DNA"/>
</dbReference>
<dbReference type="GO" id="GO:0008270">
    <property type="term" value="F:zinc ion binding"/>
    <property type="evidence" value="ECO:0007669"/>
    <property type="project" value="InterPro"/>
</dbReference>
<evidence type="ECO:0000313" key="4">
    <source>
        <dbReference type="Proteomes" id="UP001280581"/>
    </source>
</evidence>
<evidence type="ECO:0000313" key="3">
    <source>
        <dbReference type="EMBL" id="KAK3197282.1"/>
    </source>
</evidence>
<organism evidence="3 4">
    <name type="scientific">Pseudopithomyces chartarum</name>
    <dbReference type="NCBI Taxonomy" id="1892770"/>
    <lineage>
        <taxon>Eukaryota</taxon>
        <taxon>Fungi</taxon>
        <taxon>Dikarya</taxon>
        <taxon>Ascomycota</taxon>
        <taxon>Pezizomycotina</taxon>
        <taxon>Dothideomycetes</taxon>
        <taxon>Pleosporomycetidae</taxon>
        <taxon>Pleosporales</taxon>
        <taxon>Massarineae</taxon>
        <taxon>Didymosphaeriaceae</taxon>
        <taxon>Pseudopithomyces</taxon>
    </lineage>
</organism>
<evidence type="ECO:0000256" key="2">
    <source>
        <dbReference type="SAM" id="MobiDB-lite"/>
    </source>
</evidence>
<sequence>MSKPHIYNRPHTQYPTTALTSTNGSHALSRPPTQYPTAELDRFSKFTNKIYADNIVAASVRHVNLDTQISQDGHTAYPIQDLFETLSFEEPVASILGPQLFVSYNQTLTDLAKTGLDNNLKPDLAQALGRIMTADIGGLDPSQILFLHVSAIGPCENVILLTVPGKWYSRVSKELKEALEGILPKVDFRVKKVDREHDLVLVGNPKDYNAEVDERITDAPSEGQGIAPQPATLEAVVPRIDELREQPCQRDLGSKTARSLPRLIARPTINRELIDPRLRTPRFAGRQATVSPGSIGLPYRIPTISSYRAGSVPLPATYQTPAAAPDDFAFQTVSSRPVVLRPQTYSEFFGSEISTPNPVSLQPAAQSAIPFDPMMPRCQSCVSSKKGCDRMRPCGTCIKGGKPLMSAFLSHQVALSMENMELVAVTGSRGGENDHAMVVVVVVVDRLRLLVKDHQNVNMPKMTDGALSSRAKGRETGGMYE</sequence>
<feature type="region of interest" description="Disordered" evidence="2">
    <location>
        <begin position="1"/>
        <end position="34"/>
    </location>
</feature>
<proteinExistence type="predicted"/>
<reference evidence="3 4" key="1">
    <citation type="submission" date="2021-02" db="EMBL/GenBank/DDBJ databases">
        <title>Genome assembly of Pseudopithomyces chartarum.</title>
        <authorList>
            <person name="Jauregui R."/>
            <person name="Singh J."/>
            <person name="Voisey C."/>
        </authorList>
    </citation>
    <scope>NUCLEOTIDE SEQUENCE [LARGE SCALE GENOMIC DNA]</scope>
    <source>
        <strain evidence="3 4">AGR01</strain>
    </source>
</reference>
<accession>A0AAN6LQA1</accession>
<dbReference type="CDD" id="cd00067">
    <property type="entry name" value="GAL4"/>
    <property type="match status" value="1"/>
</dbReference>
<feature type="region of interest" description="Disordered" evidence="2">
    <location>
        <begin position="459"/>
        <end position="481"/>
    </location>
</feature>
<dbReference type="InterPro" id="IPR001138">
    <property type="entry name" value="Zn2Cys6_DnaBD"/>
</dbReference>
<evidence type="ECO:0000256" key="1">
    <source>
        <dbReference type="ARBA" id="ARBA00023242"/>
    </source>
</evidence>
<dbReference type="GO" id="GO:0000981">
    <property type="term" value="F:DNA-binding transcription factor activity, RNA polymerase II-specific"/>
    <property type="evidence" value="ECO:0007669"/>
    <property type="project" value="InterPro"/>
</dbReference>
<name>A0AAN6LQA1_9PLEO</name>